<comment type="caution">
    <text evidence="1">The sequence shown here is derived from an EMBL/GenBank/DDBJ whole genome shotgun (WGS) entry which is preliminary data.</text>
</comment>
<proteinExistence type="predicted"/>
<dbReference type="Proteomes" id="UP000324222">
    <property type="component" value="Unassembled WGS sequence"/>
</dbReference>
<gene>
    <name evidence="1" type="ORF">E2C01_068489</name>
</gene>
<organism evidence="1 2">
    <name type="scientific">Portunus trituberculatus</name>
    <name type="common">Swimming crab</name>
    <name type="synonym">Neptunus trituberculatus</name>
    <dbReference type="NCBI Taxonomy" id="210409"/>
    <lineage>
        <taxon>Eukaryota</taxon>
        <taxon>Metazoa</taxon>
        <taxon>Ecdysozoa</taxon>
        <taxon>Arthropoda</taxon>
        <taxon>Crustacea</taxon>
        <taxon>Multicrustacea</taxon>
        <taxon>Malacostraca</taxon>
        <taxon>Eumalacostraca</taxon>
        <taxon>Eucarida</taxon>
        <taxon>Decapoda</taxon>
        <taxon>Pleocyemata</taxon>
        <taxon>Brachyura</taxon>
        <taxon>Eubrachyura</taxon>
        <taxon>Portunoidea</taxon>
        <taxon>Portunidae</taxon>
        <taxon>Portuninae</taxon>
        <taxon>Portunus</taxon>
    </lineage>
</organism>
<accession>A0A5B7HNZ0</accession>
<reference evidence="1 2" key="1">
    <citation type="submission" date="2019-05" db="EMBL/GenBank/DDBJ databases">
        <title>Another draft genome of Portunus trituberculatus and its Hox gene families provides insights of decapod evolution.</title>
        <authorList>
            <person name="Jeong J.-H."/>
            <person name="Song I."/>
            <person name="Kim S."/>
            <person name="Choi T."/>
            <person name="Kim D."/>
            <person name="Ryu S."/>
            <person name="Kim W."/>
        </authorList>
    </citation>
    <scope>NUCLEOTIDE SEQUENCE [LARGE SCALE GENOMIC DNA]</scope>
    <source>
        <tissue evidence="1">Muscle</tissue>
    </source>
</reference>
<sequence>MKKQSQQLRQEELEGINEEWCVHTEEKHRKAPISAIQFKKEAEKADTPVRAVTLCAQSRRLELALPFCALLHLPTMRRTTVGTVGRRFLPRGPVMSRRSQQSSTARCLGRLTRANSCCWQTSTGGTMGERALHLVSCLGVRP</sequence>
<keyword evidence="2" id="KW-1185">Reference proteome</keyword>
<evidence type="ECO:0000313" key="2">
    <source>
        <dbReference type="Proteomes" id="UP000324222"/>
    </source>
</evidence>
<dbReference type="EMBL" id="VSRR010038312">
    <property type="protein sequence ID" value="MPC74140.1"/>
    <property type="molecule type" value="Genomic_DNA"/>
</dbReference>
<dbReference type="AlphaFoldDB" id="A0A5B7HNZ0"/>
<evidence type="ECO:0000313" key="1">
    <source>
        <dbReference type="EMBL" id="MPC74140.1"/>
    </source>
</evidence>
<protein>
    <submittedName>
        <fullName evidence="1">Uncharacterized protein</fullName>
    </submittedName>
</protein>
<name>A0A5B7HNZ0_PORTR</name>